<dbReference type="SMART" id="SM00947">
    <property type="entry name" value="Pro_CA"/>
    <property type="match status" value="1"/>
</dbReference>
<evidence type="ECO:0000256" key="6">
    <source>
        <dbReference type="ARBA" id="ARBA00023239"/>
    </source>
</evidence>
<gene>
    <name evidence="9" type="ORF">PN497_15970</name>
</gene>
<dbReference type="PANTHER" id="PTHR11002:SF76">
    <property type="entry name" value="CARBONIC ANHYDRASE"/>
    <property type="match status" value="1"/>
</dbReference>
<dbReference type="EC" id="4.2.1.1" evidence="3"/>
<evidence type="ECO:0000256" key="3">
    <source>
        <dbReference type="ARBA" id="ARBA00012925"/>
    </source>
</evidence>
<dbReference type="InterPro" id="IPR015892">
    <property type="entry name" value="Carbonic_anhydrase_CS"/>
</dbReference>
<name>A0ABT4ZTU5_9CYAN</name>
<dbReference type="PROSITE" id="PS00704">
    <property type="entry name" value="PROK_CO2_ANHYDRASE_1"/>
    <property type="match status" value="1"/>
</dbReference>
<evidence type="ECO:0000256" key="2">
    <source>
        <dbReference type="ARBA" id="ARBA00006217"/>
    </source>
</evidence>
<sequence>MSRINGFVGRRHFLKIAGLTTLSIGSLTACNEIINNRSEIIIPQKNPNPNPVSATEAQKRLIAGNKRFYNQNRRYPNQTKRRLQSISETQYPYAAILGCADSRVPPELIFDQGLGDLFVVRVAGNIASDEAIGSLEYATTALGTQLIVVLGHKNCGAVAAAIRNKQVPGNIDTIVDGIQPAISENQERDNDTNNDINNDINNNDINNDINNDRDAVISNIQFQTEKMQRSSPILEQLISADRLKIIGAFYDIDTGKVNFL</sequence>
<protein>
    <recommendedName>
        <fullName evidence="3">carbonic anhydrase</fullName>
        <ecNumber evidence="3">4.2.1.1</ecNumber>
    </recommendedName>
</protein>
<comment type="caution">
    <text evidence="9">The sequence shown here is derived from an EMBL/GenBank/DDBJ whole genome shotgun (WGS) entry which is preliminary data.</text>
</comment>
<keyword evidence="10" id="KW-1185">Reference proteome</keyword>
<accession>A0ABT4ZTU5</accession>
<comment type="similarity">
    <text evidence="2">Belongs to the beta-class carbonic anhydrase family.</text>
</comment>
<evidence type="ECO:0000256" key="8">
    <source>
        <dbReference type="SAM" id="MobiDB-lite"/>
    </source>
</evidence>
<dbReference type="InterPro" id="IPR036874">
    <property type="entry name" value="Carbonic_anhydrase_sf"/>
</dbReference>
<evidence type="ECO:0000256" key="5">
    <source>
        <dbReference type="ARBA" id="ARBA00022833"/>
    </source>
</evidence>
<evidence type="ECO:0000313" key="10">
    <source>
        <dbReference type="Proteomes" id="UP001211711"/>
    </source>
</evidence>
<comment type="cofactor">
    <cofactor evidence="1">
        <name>Zn(2+)</name>
        <dbReference type="ChEBI" id="CHEBI:29105"/>
    </cofactor>
</comment>
<dbReference type="EMBL" id="JAQMTI010000197">
    <property type="protein sequence ID" value="MDB9442847.1"/>
    <property type="molecule type" value="Genomic_DNA"/>
</dbReference>
<comment type="catalytic activity">
    <reaction evidence="7">
        <text>hydrogencarbonate + H(+) = CO2 + H2O</text>
        <dbReference type="Rhea" id="RHEA:10748"/>
        <dbReference type="ChEBI" id="CHEBI:15377"/>
        <dbReference type="ChEBI" id="CHEBI:15378"/>
        <dbReference type="ChEBI" id="CHEBI:16526"/>
        <dbReference type="ChEBI" id="CHEBI:17544"/>
        <dbReference type="EC" id="4.2.1.1"/>
    </reaction>
</comment>
<keyword evidence="5" id="KW-0862">Zinc</keyword>
<dbReference type="SUPFAM" id="SSF53056">
    <property type="entry name" value="beta-carbonic anhydrase, cab"/>
    <property type="match status" value="1"/>
</dbReference>
<organism evidence="9 10">
    <name type="scientific">Sphaerospermopsis kisseleviana CS-549</name>
    <dbReference type="NCBI Taxonomy" id="3021783"/>
    <lineage>
        <taxon>Bacteria</taxon>
        <taxon>Bacillati</taxon>
        <taxon>Cyanobacteriota</taxon>
        <taxon>Cyanophyceae</taxon>
        <taxon>Nostocales</taxon>
        <taxon>Aphanizomenonaceae</taxon>
        <taxon>Sphaerospermopsis</taxon>
        <taxon>Sphaerospermopsis kisseleviana</taxon>
    </lineage>
</organism>
<dbReference type="PROSITE" id="PS51257">
    <property type="entry name" value="PROKAR_LIPOPROTEIN"/>
    <property type="match status" value="1"/>
</dbReference>
<dbReference type="InterPro" id="IPR001765">
    <property type="entry name" value="Carbonic_anhydrase"/>
</dbReference>
<dbReference type="CDD" id="cd03378">
    <property type="entry name" value="beta_CA_cladeC"/>
    <property type="match status" value="1"/>
</dbReference>
<dbReference type="Gene3D" id="3.40.1050.10">
    <property type="entry name" value="Carbonic anhydrase"/>
    <property type="match status" value="1"/>
</dbReference>
<feature type="region of interest" description="Disordered" evidence="8">
    <location>
        <begin position="185"/>
        <end position="207"/>
    </location>
</feature>
<dbReference type="Proteomes" id="UP001211711">
    <property type="component" value="Unassembled WGS sequence"/>
</dbReference>
<dbReference type="Pfam" id="PF00484">
    <property type="entry name" value="Pro_CA"/>
    <property type="match status" value="1"/>
</dbReference>
<feature type="compositionally biased region" description="Low complexity" evidence="8">
    <location>
        <begin position="193"/>
        <end position="207"/>
    </location>
</feature>
<evidence type="ECO:0000256" key="1">
    <source>
        <dbReference type="ARBA" id="ARBA00001947"/>
    </source>
</evidence>
<dbReference type="RefSeq" id="WP_096566449.1">
    <property type="nucleotide sequence ID" value="NZ_JAQMTI010000197.1"/>
</dbReference>
<evidence type="ECO:0000256" key="7">
    <source>
        <dbReference type="ARBA" id="ARBA00048348"/>
    </source>
</evidence>
<keyword evidence="4" id="KW-0479">Metal-binding</keyword>
<proteinExistence type="inferred from homology"/>
<dbReference type="PANTHER" id="PTHR11002">
    <property type="entry name" value="CARBONIC ANHYDRASE"/>
    <property type="match status" value="1"/>
</dbReference>
<evidence type="ECO:0000256" key="4">
    <source>
        <dbReference type="ARBA" id="ARBA00022723"/>
    </source>
</evidence>
<evidence type="ECO:0000313" key="9">
    <source>
        <dbReference type="EMBL" id="MDB9442847.1"/>
    </source>
</evidence>
<reference evidence="9 10" key="1">
    <citation type="submission" date="2023-01" db="EMBL/GenBank/DDBJ databases">
        <title>Genomes from the Australian National Cyanobacteria Reference Collection.</title>
        <authorList>
            <person name="Willis A."/>
            <person name="Lee E.M.F."/>
        </authorList>
    </citation>
    <scope>NUCLEOTIDE SEQUENCE [LARGE SCALE GENOMIC DNA]</scope>
    <source>
        <strain evidence="9 10">CS-549</strain>
    </source>
</reference>
<keyword evidence="6" id="KW-0456">Lyase</keyword>